<evidence type="ECO:0000313" key="1">
    <source>
        <dbReference type="EMBL" id="CAD7004418.1"/>
    </source>
</evidence>
<dbReference type="EMBL" id="CAJHJT010000034">
    <property type="protein sequence ID" value="CAD7004418.1"/>
    <property type="molecule type" value="Genomic_DNA"/>
</dbReference>
<evidence type="ECO:0000313" key="2">
    <source>
        <dbReference type="Proteomes" id="UP000606786"/>
    </source>
</evidence>
<proteinExistence type="predicted"/>
<keyword evidence="2" id="KW-1185">Reference proteome</keyword>
<sequence length="66" mass="7182">MYPKPSTTPTANGEWWTVVTADWRMSIVGGVSLSTCKNSSRLIPLTWIRALQGSSAAKCKQGLSRV</sequence>
<accession>A0A811V1I9</accession>
<reference evidence="1" key="1">
    <citation type="submission" date="2020-11" db="EMBL/GenBank/DDBJ databases">
        <authorList>
            <person name="Whitehead M."/>
        </authorList>
    </citation>
    <scope>NUCLEOTIDE SEQUENCE</scope>
    <source>
        <strain evidence="1">EGII</strain>
    </source>
</reference>
<name>A0A811V1I9_CERCA</name>
<protein>
    <submittedName>
        <fullName evidence="1">(Mediterranean fruit fly) hypothetical protein</fullName>
    </submittedName>
</protein>
<comment type="caution">
    <text evidence="1">The sequence shown here is derived from an EMBL/GenBank/DDBJ whole genome shotgun (WGS) entry which is preliminary data.</text>
</comment>
<gene>
    <name evidence="1" type="ORF">CCAP1982_LOCUS12827</name>
</gene>
<organism evidence="1 2">
    <name type="scientific">Ceratitis capitata</name>
    <name type="common">Mediterranean fruit fly</name>
    <name type="synonym">Tephritis capitata</name>
    <dbReference type="NCBI Taxonomy" id="7213"/>
    <lineage>
        <taxon>Eukaryota</taxon>
        <taxon>Metazoa</taxon>
        <taxon>Ecdysozoa</taxon>
        <taxon>Arthropoda</taxon>
        <taxon>Hexapoda</taxon>
        <taxon>Insecta</taxon>
        <taxon>Pterygota</taxon>
        <taxon>Neoptera</taxon>
        <taxon>Endopterygota</taxon>
        <taxon>Diptera</taxon>
        <taxon>Brachycera</taxon>
        <taxon>Muscomorpha</taxon>
        <taxon>Tephritoidea</taxon>
        <taxon>Tephritidae</taxon>
        <taxon>Ceratitis</taxon>
        <taxon>Ceratitis</taxon>
    </lineage>
</organism>
<dbReference type="Proteomes" id="UP000606786">
    <property type="component" value="Unassembled WGS sequence"/>
</dbReference>
<dbReference type="AlphaFoldDB" id="A0A811V1I9"/>